<keyword evidence="2" id="KW-1133">Transmembrane helix</keyword>
<dbReference type="VEuPathDB" id="FungiDB:PGUG_01378"/>
<reference evidence="3 4" key="1">
    <citation type="journal article" date="2009" name="Nature">
        <title>Evolution of pathogenicity and sexual reproduction in eight Candida genomes.</title>
        <authorList>
            <person name="Butler G."/>
            <person name="Rasmussen M.D."/>
            <person name="Lin M.F."/>
            <person name="Santos M.A."/>
            <person name="Sakthikumar S."/>
            <person name="Munro C.A."/>
            <person name="Rheinbay E."/>
            <person name="Grabherr M."/>
            <person name="Forche A."/>
            <person name="Reedy J.L."/>
            <person name="Agrafioti I."/>
            <person name="Arnaud M.B."/>
            <person name="Bates S."/>
            <person name="Brown A.J."/>
            <person name="Brunke S."/>
            <person name="Costanzo M.C."/>
            <person name="Fitzpatrick D.A."/>
            <person name="de Groot P.W."/>
            <person name="Harris D."/>
            <person name="Hoyer L.L."/>
            <person name="Hube B."/>
            <person name="Klis F.M."/>
            <person name="Kodira C."/>
            <person name="Lennard N."/>
            <person name="Logue M.E."/>
            <person name="Martin R."/>
            <person name="Neiman A.M."/>
            <person name="Nikolaou E."/>
            <person name="Quail M.A."/>
            <person name="Quinn J."/>
            <person name="Santos M.C."/>
            <person name="Schmitzberger F.F."/>
            <person name="Sherlock G."/>
            <person name="Shah P."/>
            <person name="Silverstein K.A."/>
            <person name="Skrzypek M.S."/>
            <person name="Soll D."/>
            <person name="Staggs R."/>
            <person name="Stansfield I."/>
            <person name="Stumpf M.P."/>
            <person name="Sudbery P.E."/>
            <person name="Srikantha T."/>
            <person name="Zeng Q."/>
            <person name="Berman J."/>
            <person name="Berriman M."/>
            <person name="Heitman J."/>
            <person name="Gow N.A."/>
            <person name="Lorenz M.C."/>
            <person name="Birren B.W."/>
            <person name="Kellis M."/>
            <person name="Cuomo C.A."/>
        </authorList>
    </citation>
    <scope>NUCLEOTIDE SEQUENCE [LARGE SCALE GENOMIC DNA]</scope>
    <source>
        <strain evidence="4">ATCC 6260 / CBS 566 / DSM 6381 / JCM 1539 / NBRC 10279 / NRRL Y-324</strain>
    </source>
</reference>
<dbReference type="GeneID" id="5128259"/>
<dbReference type="OrthoDB" id="4073891at2759"/>
<feature type="compositionally biased region" description="Polar residues" evidence="1">
    <location>
        <begin position="1"/>
        <end position="10"/>
    </location>
</feature>
<feature type="region of interest" description="Disordered" evidence="1">
    <location>
        <begin position="1"/>
        <end position="20"/>
    </location>
</feature>
<dbReference type="RefSeq" id="XP_001485707.2">
    <property type="nucleotide sequence ID" value="XM_001485657.1"/>
</dbReference>
<feature type="transmembrane region" description="Helical" evidence="2">
    <location>
        <begin position="347"/>
        <end position="367"/>
    </location>
</feature>
<gene>
    <name evidence="3" type="ORF">PGUG_01378</name>
</gene>
<name>A5DDM7_PICGU</name>
<dbReference type="InParanoid" id="A5DDM7"/>
<evidence type="ECO:0000313" key="3">
    <source>
        <dbReference type="EMBL" id="EDK37280.2"/>
    </source>
</evidence>
<keyword evidence="2" id="KW-0472">Membrane</keyword>
<proteinExistence type="predicted"/>
<dbReference type="KEGG" id="pgu:PGUG_01378"/>
<accession>A5DDM7</accession>
<dbReference type="OMA" id="TECISTN"/>
<feature type="transmembrane region" description="Helical" evidence="2">
    <location>
        <begin position="303"/>
        <end position="327"/>
    </location>
</feature>
<evidence type="ECO:0000256" key="2">
    <source>
        <dbReference type="SAM" id="Phobius"/>
    </source>
</evidence>
<dbReference type="AlphaFoldDB" id="A5DDM7"/>
<organism evidence="3 4">
    <name type="scientific">Meyerozyma guilliermondii (strain ATCC 6260 / CBS 566 / DSM 6381 / JCM 1539 / NBRC 10279 / NRRL Y-324)</name>
    <name type="common">Yeast</name>
    <name type="synonym">Candida guilliermondii</name>
    <dbReference type="NCBI Taxonomy" id="294746"/>
    <lineage>
        <taxon>Eukaryota</taxon>
        <taxon>Fungi</taxon>
        <taxon>Dikarya</taxon>
        <taxon>Ascomycota</taxon>
        <taxon>Saccharomycotina</taxon>
        <taxon>Pichiomycetes</taxon>
        <taxon>Debaryomycetaceae</taxon>
        <taxon>Meyerozyma</taxon>
    </lineage>
</organism>
<keyword evidence="2" id="KW-0812">Transmembrane</keyword>
<dbReference type="EMBL" id="CH408156">
    <property type="protein sequence ID" value="EDK37280.2"/>
    <property type="molecule type" value="Genomic_DNA"/>
</dbReference>
<keyword evidence="4" id="KW-1185">Reference proteome</keyword>
<dbReference type="Proteomes" id="UP000001997">
    <property type="component" value="Unassembled WGS sequence"/>
</dbReference>
<evidence type="ECO:0000313" key="4">
    <source>
        <dbReference type="Proteomes" id="UP000001997"/>
    </source>
</evidence>
<sequence length="373" mass="42062">MFSKSNNMESQFLRDSMDFEPESDEVEEKLLSYRRDHVAARISRQRSNPRFRAISVGILIISLLLTIFSSIASQSCVESDGWCLPEVSVKIQETSDEGRKLLDQARAGLRLATYLAKDLAVHPSAEDIKNEETEHISMSEFTETVDTFTNNYTFHFSYNGFCRESDIDHSRACLPAEGLDVLSCLVEDIGLQLGNVSKAHDGSKVAKTLVATFQKASIAFGAMWQSKNQHYVKGEDIKEDAHMAQLKAFHSAKTMQSFAKQQAWLSYASTYVSGFATLLFAFVVMAVYFPGRFTDSIQKHHRTPILVMAFIQFAVQTYMVAGLIYYLHRVHKLGRNLEVAQVTTGSGSWTINTFRFVFSAAALYFVITLRKKE</sequence>
<evidence type="ECO:0000256" key="1">
    <source>
        <dbReference type="SAM" id="MobiDB-lite"/>
    </source>
</evidence>
<feature type="transmembrane region" description="Helical" evidence="2">
    <location>
        <begin position="264"/>
        <end position="291"/>
    </location>
</feature>
<dbReference type="eggNOG" id="ENOG502QW7F">
    <property type="taxonomic scope" value="Eukaryota"/>
</dbReference>
<dbReference type="HOGENOM" id="CLU_857890_0_0_1"/>
<protein>
    <submittedName>
        <fullName evidence="3">Uncharacterized protein</fullName>
    </submittedName>
</protein>
<feature type="transmembrane region" description="Helical" evidence="2">
    <location>
        <begin position="51"/>
        <end position="71"/>
    </location>
</feature>